<dbReference type="GO" id="GO:0052856">
    <property type="term" value="F:NAD(P)HX epimerase activity"/>
    <property type="evidence" value="ECO:0007669"/>
    <property type="project" value="UniProtKB-EC"/>
</dbReference>
<sequence>MKLFTVKEMIAAEKTADSHGTTYAQMMETAGHGLAQAIIDRYPVENTNMLLLIGPGNNGGDGLVAGRYLAEAGANVAFYLFKPRDPASDPNYAKIQQMGLFIVEASHDQRFRVLRTRLKITDILIDGLLGTGVTRPITNNLAK</sequence>
<dbReference type="AlphaFoldDB" id="A0A3B0VJG4"/>
<name>A0A3B0VJG4_9ZZZZ</name>
<protein>
    <submittedName>
        <fullName evidence="2">NAD(P)H-hydrate epimerase / ADP-dependent (S)-NAD(P)H-hydrate dehydratase</fullName>
        <ecNumber evidence="2">4.2.1.136</ecNumber>
        <ecNumber evidence="2">5.1.99.6</ecNumber>
    </submittedName>
</protein>
<organism evidence="2">
    <name type="scientific">hydrothermal vent metagenome</name>
    <dbReference type="NCBI Taxonomy" id="652676"/>
    <lineage>
        <taxon>unclassified sequences</taxon>
        <taxon>metagenomes</taxon>
        <taxon>ecological metagenomes</taxon>
    </lineage>
</organism>
<dbReference type="EC" id="5.1.99.6" evidence="2"/>
<evidence type="ECO:0000313" key="2">
    <source>
        <dbReference type="EMBL" id="VAW43071.1"/>
    </source>
</evidence>
<keyword evidence="2" id="KW-0413">Isomerase</keyword>
<dbReference type="GO" id="GO:0052855">
    <property type="term" value="F:ADP-dependent NAD(P)H-hydrate dehydratase activity"/>
    <property type="evidence" value="ECO:0007669"/>
    <property type="project" value="UniProtKB-EC"/>
</dbReference>
<gene>
    <name evidence="2" type="ORF">MNBD_CHLOROFLEXI01-4854</name>
</gene>
<dbReference type="Gene3D" id="3.40.50.10260">
    <property type="entry name" value="YjeF N-terminal domain"/>
    <property type="match status" value="1"/>
</dbReference>
<dbReference type="EMBL" id="UOEU01001013">
    <property type="protein sequence ID" value="VAW43071.1"/>
    <property type="molecule type" value="Genomic_DNA"/>
</dbReference>
<reference evidence="2" key="1">
    <citation type="submission" date="2018-06" db="EMBL/GenBank/DDBJ databases">
        <authorList>
            <person name="Zhirakovskaya E."/>
        </authorList>
    </citation>
    <scope>NUCLEOTIDE SEQUENCE</scope>
</reference>
<feature type="non-terminal residue" evidence="2">
    <location>
        <position position="143"/>
    </location>
</feature>
<accession>A0A3B0VJG4</accession>
<dbReference type="EC" id="4.2.1.136" evidence="2"/>
<keyword evidence="2" id="KW-0456">Lyase</keyword>
<proteinExistence type="predicted"/>
<dbReference type="InterPro" id="IPR004443">
    <property type="entry name" value="YjeF_N_dom"/>
</dbReference>
<dbReference type="SUPFAM" id="SSF64153">
    <property type="entry name" value="YjeF N-terminal domain-like"/>
    <property type="match status" value="1"/>
</dbReference>
<feature type="domain" description="YjeF N-terminal" evidence="1">
    <location>
        <begin position="9"/>
        <end position="143"/>
    </location>
</feature>
<dbReference type="PROSITE" id="PS51385">
    <property type="entry name" value="YJEF_N"/>
    <property type="match status" value="1"/>
</dbReference>
<dbReference type="InterPro" id="IPR036652">
    <property type="entry name" value="YjeF_N_dom_sf"/>
</dbReference>
<evidence type="ECO:0000259" key="1">
    <source>
        <dbReference type="PROSITE" id="PS51385"/>
    </source>
</evidence>
<dbReference type="Pfam" id="PF03853">
    <property type="entry name" value="YjeF_N"/>
    <property type="match status" value="1"/>
</dbReference>